<organism evidence="1 2">
    <name type="scientific">Anaerobutyricum hallii</name>
    <dbReference type="NCBI Taxonomy" id="39488"/>
    <lineage>
        <taxon>Bacteria</taxon>
        <taxon>Bacillati</taxon>
        <taxon>Bacillota</taxon>
        <taxon>Clostridia</taxon>
        <taxon>Lachnospirales</taxon>
        <taxon>Lachnospiraceae</taxon>
        <taxon>Anaerobutyricum</taxon>
    </lineage>
</organism>
<dbReference type="EMBL" id="QSOE01000096">
    <property type="protein sequence ID" value="RGI83518.1"/>
    <property type="molecule type" value="Genomic_DNA"/>
</dbReference>
<gene>
    <name evidence="1" type="ORF">DXD91_11950</name>
</gene>
<dbReference type="RefSeq" id="WP_187307955.1">
    <property type="nucleotide sequence ID" value="NZ_QSOE01000096.1"/>
</dbReference>
<evidence type="ECO:0000313" key="1">
    <source>
        <dbReference type="EMBL" id="RGI83518.1"/>
    </source>
</evidence>
<name>A0A374NGH3_9FIRM</name>
<dbReference type="Proteomes" id="UP000262524">
    <property type="component" value="Unassembled WGS sequence"/>
</dbReference>
<accession>A0A374NGH3</accession>
<proteinExistence type="predicted"/>
<comment type="caution">
    <text evidence="1">The sequence shown here is derived from an EMBL/GenBank/DDBJ whole genome shotgun (WGS) entry which is preliminary data.</text>
</comment>
<evidence type="ECO:0000313" key="2">
    <source>
        <dbReference type="Proteomes" id="UP000262524"/>
    </source>
</evidence>
<feature type="non-terminal residue" evidence="1">
    <location>
        <position position="1"/>
    </location>
</feature>
<reference evidence="1 2" key="1">
    <citation type="submission" date="2018-08" db="EMBL/GenBank/DDBJ databases">
        <title>A genome reference for cultivated species of the human gut microbiota.</title>
        <authorList>
            <person name="Zou Y."/>
            <person name="Xue W."/>
            <person name="Luo G."/>
        </authorList>
    </citation>
    <scope>NUCLEOTIDE SEQUENCE [LARGE SCALE GENOMIC DNA]</scope>
    <source>
        <strain evidence="1 2">TM10-1AC</strain>
    </source>
</reference>
<dbReference type="AlphaFoldDB" id="A0A374NGH3"/>
<protein>
    <submittedName>
        <fullName evidence="1">Uncharacterized protein</fullName>
    </submittedName>
</protein>
<sequence length="167" mass="19875">EQTKEIELKNKLINYCSELQSIHNGTTQCLNKFYNMDIVVPKYRYLIAISSFKDYLEEGRCYELSGHEGAYNLYNLEARLDKIITRLDAVISNLSEIKYNQYSLYQAVKESGEKTDLYYNQWISSTNKFIDSYNNNTNLNNYHLERINKELEYQNKLLNYASNRYHL</sequence>